<dbReference type="OrthoDB" id="7811737at2"/>
<keyword evidence="2" id="KW-0472">Membrane</keyword>
<comment type="similarity">
    <text evidence="1">Belongs to the membrane fusion protein (MFP) (TC 8.A.1) family.</text>
</comment>
<dbReference type="SUPFAM" id="SSF111369">
    <property type="entry name" value="HlyD-like secretion proteins"/>
    <property type="match status" value="1"/>
</dbReference>
<reference evidence="5" key="1">
    <citation type="submission" date="2015-07" db="EMBL/GenBank/DDBJ databases">
        <authorList>
            <person name="Rodrigo-Torres Lidia"/>
            <person name="Arahal R.David."/>
        </authorList>
    </citation>
    <scope>NUCLEOTIDE SEQUENCE [LARGE SCALE GENOMIC DNA]</scope>
    <source>
        <strain evidence="5">CECT 5112</strain>
    </source>
</reference>
<dbReference type="EMBL" id="CXWD01000003">
    <property type="protein sequence ID" value="CTQ65571.1"/>
    <property type="molecule type" value="Genomic_DNA"/>
</dbReference>
<dbReference type="Pfam" id="PF25973">
    <property type="entry name" value="BSH_CzcB"/>
    <property type="match status" value="1"/>
</dbReference>
<protein>
    <submittedName>
        <fullName evidence="4">Multidrug resistance protein MdtN</fullName>
    </submittedName>
</protein>
<keyword evidence="2" id="KW-0812">Transmembrane</keyword>
<evidence type="ECO:0000313" key="5">
    <source>
        <dbReference type="Proteomes" id="UP000053235"/>
    </source>
</evidence>
<feature type="domain" description="CzcB-like barrel-sandwich hybrid" evidence="3">
    <location>
        <begin position="92"/>
        <end position="234"/>
    </location>
</feature>
<feature type="transmembrane region" description="Helical" evidence="2">
    <location>
        <begin position="27"/>
        <end position="46"/>
    </location>
</feature>
<dbReference type="RefSeq" id="WP_055670626.1">
    <property type="nucleotide sequence ID" value="NZ_CXWD01000003.1"/>
</dbReference>
<dbReference type="InterPro" id="IPR006143">
    <property type="entry name" value="RND_pump_MFP"/>
</dbReference>
<dbReference type="Proteomes" id="UP000053235">
    <property type="component" value="Unassembled WGS sequence"/>
</dbReference>
<proteinExistence type="inferred from homology"/>
<evidence type="ECO:0000256" key="2">
    <source>
        <dbReference type="SAM" id="Phobius"/>
    </source>
</evidence>
<accession>A0A0M6ZTM5</accession>
<evidence type="ECO:0000256" key="1">
    <source>
        <dbReference type="ARBA" id="ARBA00009477"/>
    </source>
</evidence>
<keyword evidence="2" id="KW-1133">Transmembrane helix</keyword>
<dbReference type="GO" id="GO:1990281">
    <property type="term" value="C:efflux pump complex"/>
    <property type="evidence" value="ECO:0007669"/>
    <property type="project" value="TreeGrafter"/>
</dbReference>
<evidence type="ECO:0000313" key="4">
    <source>
        <dbReference type="EMBL" id="CTQ65571.1"/>
    </source>
</evidence>
<organism evidence="4 5">
    <name type="scientific">Roseibium alexandrii</name>
    <dbReference type="NCBI Taxonomy" id="388408"/>
    <lineage>
        <taxon>Bacteria</taxon>
        <taxon>Pseudomonadati</taxon>
        <taxon>Pseudomonadota</taxon>
        <taxon>Alphaproteobacteria</taxon>
        <taxon>Hyphomicrobiales</taxon>
        <taxon>Stappiaceae</taxon>
        <taxon>Roseibium</taxon>
    </lineage>
</organism>
<keyword evidence="5" id="KW-1185">Reference proteome</keyword>
<dbReference type="STRING" id="388408.LAX5112_00681"/>
<evidence type="ECO:0000259" key="3">
    <source>
        <dbReference type="Pfam" id="PF25973"/>
    </source>
</evidence>
<dbReference type="AlphaFoldDB" id="A0A0M6ZTM5"/>
<name>A0A0M6ZTM5_9HYPH</name>
<dbReference type="Gene3D" id="2.40.50.100">
    <property type="match status" value="1"/>
</dbReference>
<dbReference type="Gene3D" id="1.10.287.470">
    <property type="entry name" value="Helix hairpin bin"/>
    <property type="match status" value="1"/>
</dbReference>
<dbReference type="NCBIfam" id="TIGR01730">
    <property type="entry name" value="RND_mfp"/>
    <property type="match status" value="1"/>
</dbReference>
<dbReference type="PANTHER" id="PTHR30469">
    <property type="entry name" value="MULTIDRUG RESISTANCE PROTEIN MDTA"/>
    <property type="match status" value="1"/>
</dbReference>
<dbReference type="GO" id="GO:0015562">
    <property type="term" value="F:efflux transmembrane transporter activity"/>
    <property type="evidence" value="ECO:0007669"/>
    <property type="project" value="TreeGrafter"/>
</dbReference>
<sequence>MPSHQNTQATGQEYCVEKGRQIMRKGFWIALSFMALLAVAGVVSGLEDTADVNLTSAPQPLPPVSVVDAVIGTHAGAITVFAEVAPRWQVDLRPRISGVVSNQTPPALAGSRVSKGDVLLQLEDAPYLANVADARSAYESSKLDLRKAQNKHRIAMKDWTAAKPGETPPEMAVHLPQIHVAERALKATEARVAASEYDLRSTTLRAPFDGIVTRRNVSPGATVNEGDVLFQILDDSLLDTQASVGPHEWALLSKDWTDLTVGVFDERGVKIGTAGIRESGGFLDPQSRKHQLFLEVKPLEEGRILPGAFVELHLPVRPIGNTLRIPESALTQNGFVWHVDRGNRLQRFAAQSLFRDKGEVVVAAPEELAQETGLRIVVFPMSAFLPGRKVAPMDLEQSK</sequence>
<gene>
    <name evidence="4" type="ORF">LAX5112_00681</name>
</gene>
<dbReference type="InterPro" id="IPR058647">
    <property type="entry name" value="BSH_CzcB-like"/>
</dbReference>